<proteinExistence type="predicted"/>
<evidence type="ECO:0000313" key="1">
    <source>
        <dbReference type="EMBL" id="XBH12985.1"/>
    </source>
</evidence>
<reference evidence="1" key="1">
    <citation type="submission" date="2023-03" db="EMBL/GenBank/DDBJ databases">
        <title>Edaphobacter sp.</title>
        <authorList>
            <person name="Huber K.J."/>
            <person name="Papendorf J."/>
            <person name="Pilke C."/>
            <person name="Bunk B."/>
            <person name="Sproeer C."/>
            <person name="Pester M."/>
        </authorList>
    </citation>
    <scope>NUCLEOTIDE SEQUENCE</scope>
    <source>
        <strain evidence="1">DSM 109920</strain>
    </source>
</reference>
<sequence length="345" mass="38764">MIIGGGHPDAVSFNDVGSPDGRHTSGLKVHINAQVVRVEDLNWYYKLLQLCPDIPGELKSKVVNARFDDLPFMTKAEIWTTLGKVLIHVVDPRPYKSDVDSLLRTVMKRENAPEYVRSSASEGYVWAQSLQQRTQMFAAESILGDSVAARAHRTAQAFGEDAFMMPFERVEPRELVTIQDFKCDPKGVVRKVTEWSAKAAAAFHGSMDALDTFGDHHVMYGFNAGQHIRRKMLRPLIELHAFDKGDEQQMRVLEDVRGKLIESMTDPNDVFARMQRLIPVPKYAELDSKETLFGQAADLAAGIASTHFQREGIAGLVSRFEHVTYNGKRTRGSDIARITHELGRR</sequence>
<dbReference type="EMBL" id="CP121195">
    <property type="protein sequence ID" value="XBH12985.1"/>
    <property type="molecule type" value="Genomic_DNA"/>
</dbReference>
<gene>
    <name evidence="1" type="ORF">P8936_14995</name>
</gene>
<protein>
    <submittedName>
        <fullName evidence="1">Uncharacterized protein</fullName>
    </submittedName>
</protein>
<accession>A0AAU7D5Z6</accession>
<dbReference type="RefSeq" id="WP_348269642.1">
    <property type="nucleotide sequence ID" value="NZ_CP121195.1"/>
</dbReference>
<name>A0AAU7D5Z6_9BACT</name>
<organism evidence="1">
    <name type="scientific">Edaphobacter paludis</name>
    <dbReference type="NCBI Taxonomy" id="3035702"/>
    <lineage>
        <taxon>Bacteria</taxon>
        <taxon>Pseudomonadati</taxon>
        <taxon>Acidobacteriota</taxon>
        <taxon>Terriglobia</taxon>
        <taxon>Terriglobales</taxon>
        <taxon>Acidobacteriaceae</taxon>
        <taxon>Edaphobacter</taxon>
    </lineage>
</organism>
<dbReference type="AlphaFoldDB" id="A0AAU7D5Z6"/>